<keyword evidence="2" id="KW-1185">Reference proteome</keyword>
<proteinExistence type="predicted"/>
<accession>A0ACC2PT29</accession>
<reference evidence="1" key="1">
    <citation type="submission" date="2023-04" db="EMBL/GenBank/DDBJ databases">
        <title>A chromosome-level genome assembly of the parasitoid wasp Eretmocerus hayati.</title>
        <authorList>
            <person name="Zhong Y."/>
            <person name="Liu S."/>
            <person name="Liu Y."/>
        </authorList>
    </citation>
    <scope>NUCLEOTIDE SEQUENCE</scope>
    <source>
        <strain evidence="1">ZJU_SS_LIU_2023</strain>
    </source>
</reference>
<comment type="caution">
    <text evidence="1">The sequence shown here is derived from an EMBL/GenBank/DDBJ whole genome shotgun (WGS) entry which is preliminary data.</text>
</comment>
<protein>
    <submittedName>
        <fullName evidence="1">Uncharacterized protein</fullName>
    </submittedName>
</protein>
<dbReference type="EMBL" id="CM056741">
    <property type="protein sequence ID" value="KAJ8686754.1"/>
    <property type="molecule type" value="Genomic_DNA"/>
</dbReference>
<sequence>MNRNRKSNVAELNIEQVMENQFDTLKEELEPEECDLKSLVSKYARDDINTGIPWATSNSDQDIVKCLGGCLNIDDYETNLVSSWILKTIGYQIMIFPKQVDEKSYETAIKWLYEAITVLDNYPELSREDYFELLNKIFYESVSDEKNGTTIIFPSEFLRRQGTESGMELPLLYDDGVSSNKFVMNEELGETSHIHGQSSRRKTIEMENNRDENSREILLHLLVDAIYQIMGDEITFMLVKNAFASQREIEQNEPSFHFEKPRVAKKLEPMEESMVPYHSELESEPDGFMESALVKSVGV</sequence>
<organism evidence="1 2">
    <name type="scientific">Eretmocerus hayati</name>
    <dbReference type="NCBI Taxonomy" id="131215"/>
    <lineage>
        <taxon>Eukaryota</taxon>
        <taxon>Metazoa</taxon>
        <taxon>Ecdysozoa</taxon>
        <taxon>Arthropoda</taxon>
        <taxon>Hexapoda</taxon>
        <taxon>Insecta</taxon>
        <taxon>Pterygota</taxon>
        <taxon>Neoptera</taxon>
        <taxon>Endopterygota</taxon>
        <taxon>Hymenoptera</taxon>
        <taxon>Apocrita</taxon>
        <taxon>Proctotrupomorpha</taxon>
        <taxon>Chalcidoidea</taxon>
        <taxon>Aphelinidae</taxon>
        <taxon>Aphelininae</taxon>
        <taxon>Eretmocerus</taxon>
    </lineage>
</organism>
<name>A0ACC2PT29_9HYME</name>
<evidence type="ECO:0000313" key="2">
    <source>
        <dbReference type="Proteomes" id="UP001239111"/>
    </source>
</evidence>
<gene>
    <name evidence="1" type="ORF">QAD02_022548</name>
</gene>
<dbReference type="Proteomes" id="UP001239111">
    <property type="component" value="Chromosome 1"/>
</dbReference>
<evidence type="ECO:0000313" key="1">
    <source>
        <dbReference type="EMBL" id="KAJ8686754.1"/>
    </source>
</evidence>